<dbReference type="AlphaFoldDB" id="A0A0M0J343"/>
<keyword evidence="1" id="KW-0677">Repeat</keyword>
<dbReference type="SMART" id="SM00248">
    <property type="entry name" value="ANK"/>
    <property type="match status" value="3"/>
</dbReference>
<dbReference type="SUPFAM" id="SSF48403">
    <property type="entry name" value="Ankyrin repeat"/>
    <property type="match status" value="1"/>
</dbReference>
<gene>
    <name evidence="5" type="ORF">Ctob_000397</name>
</gene>
<dbReference type="PROSITE" id="PS50297">
    <property type="entry name" value="ANK_REP_REGION"/>
    <property type="match status" value="1"/>
</dbReference>
<dbReference type="Proteomes" id="UP000037460">
    <property type="component" value="Unassembled WGS sequence"/>
</dbReference>
<protein>
    <submittedName>
        <fullName evidence="5">Fog: ankyrin repeat</fullName>
    </submittedName>
</protein>
<proteinExistence type="predicted"/>
<feature type="repeat" description="ANK" evidence="3">
    <location>
        <begin position="92"/>
        <end position="124"/>
    </location>
</feature>
<organism evidence="5 6">
    <name type="scientific">Chrysochromulina tobinii</name>
    <dbReference type="NCBI Taxonomy" id="1460289"/>
    <lineage>
        <taxon>Eukaryota</taxon>
        <taxon>Haptista</taxon>
        <taxon>Haptophyta</taxon>
        <taxon>Prymnesiophyceae</taxon>
        <taxon>Prymnesiales</taxon>
        <taxon>Chrysochromulinaceae</taxon>
        <taxon>Chrysochromulina</taxon>
    </lineage>
</organism>
<dbReference type="InterPro" id="IPR002110">
    <property type="entry name" value="Ankyrin_rpt"/>
</dbReference>
<evidence type="ECO:0000256" key="3">
    <source>
        <dbReference type="PROSITE-ProRule" id="PRU00023"/>
    </source>
</evidence>
<evidence type="ECO:0000256" key="2">
    <source>
        <dbReference type="ARBA" id="ARBA00023043"/>
    </source>
</evidence>
<dbReference type="Gene3D" id="1.25.40.20">
    <property type="entry name" value="Ankyrin repeat-containing domain"/>
    <property type="match status" value="1"/>
</dbReference>
<reference evidence="6" key="1">
    <citation type="journal article" date="2015" name="PLoS Genet.">
        <title>Genome Sequence and Transcriptome Analyses of Chrysochromulina tobin: Metabolic Tools for Enhanced Algal Fitness in the Prominent Order Prymnesiales (Haptophyceae).</title>
        <authorList>
            <person name="Hovde B.T."/>
            <person name="Deodato C.R."/>
            <person name="Hunsperger H.M."/>
            <person name="Ryken S.A."/>
            <person name="Yost W."/>
            <person name="Jha R.K."/>
            <person name="Patterson J."/>
            <person name="Monnat R.J. Jr."/>
            <person name="Barlow S.B."/>
            <person name="Starkenburg S.R."/>
            <person name="Cattolico R.A."/>
        </authorList>
    </citation>
    <scope>NUCLEOTIDE SEQUENCE</scope>
    <source>
        <strain evidence="6">CCMP291</strain>
    </source>
</reference>
<keyword evidence="6" id="KW-1185">Reference proteome</keyword>
<keyword evidence="2 3" id="KW-0040">ANK repeat</keyword>
<evidence type="ECO:0000313" key="5">
    <source>
        <dbReference type="EMBL" id="KOO20959.1"/>
    </source>
</evidence>
<dbReference type="PANTHER" id="PTHR24198:SF165">
    <property type="entry name" value="ANKYRIN REPEAT-CONTAINING PROTEIN-RELATED"/>
    <property type="match status" value="1"/>
</dbReference>
<evidence type="ECO:0000256" key="1">
    <source>
        <dbReference type="ARBA" id="ARBA00022737"/>
    </source>
</evidence>
<feature type="repeat" description="ANK" evidence="3">
    <location>
        <begin position="59"/>
        <end position="91"/>
    </location>
</feature>
<dbReference type="OrthoDB" id="194358at2759"/>
<name>A0A0M0J343_9EUKA</name>
<dbReference type="PRINTS" id="PR01415">
    <property type="entry name" value="ANKYRIN"/>
</dbReference>
<dbReference type="Pfam" id="PF12796">
    <property type="entry name" value="Ank_2"/>
    <property type="match status" value="1"/>
</dbReference>
<evidence type="ECO:0000313" key="6">
    <source>
        <dbReference type="Proteomes" id="UP000037460"/>
    </source>
</evidence>
<comment type="caution">
    <text evidence="5">The sequence shown here is derived from an EMBL/GenBank/DDBJ whole genome shotgun (WGS) entry which is preliminary data.</text>
</comment>
<accession>A0A0M0J343</accession>
<dbReference type="PANTHER" id="PTHR24198">
    <property type="entry name" value="ANKYRIN REPEAT AND PROTEIN KINASE DOMAIN-CONTAINING PROTEIN"/>
    <property type="match status" value="1"/>
</dbReference>
<dbReference type="PROSITE" id="PS50088">
    <property type="entry name" value="ANK_REPEAT"/>
    <property type="match status" value="2"/>
</dbReference>
<feature type="region of interest" description="Disordered" evidence="4">
    <location>
        <begin position="299"/>
        <end position="333"/>
    </location>
</feature>
<evidence type="ECO:0000256" key="4">
    <source>
        <dbReference type="SAM" id="MobiDB-lite"/>
    </source>
</evidence>
<dbReference type="EMBL" id="JWZX01003399">
    <property type="protein sequence ID" value="KOO20959.1"/>
    <property type="molecule type" value="Genomic_DNA"/>
</dbReference>
<sequence>MGISTLTAGAIGSGGVLETLQHYGFIDAPMLAHEVTQIDLEYPDEEEEDAADPSQACFGGATPLYMASSRNHAEVVRLLVRAGAPVDALANGYYTPLLAAVSHGCDEAARTLLAEGADVHVRSDKWGTYVHAAAKSGKVDMLKILIAFDADLEALFDGLAAQALAERRGHTEAANLLRKAIERRAQRVAAQELARDAAHAVCDNSTPEALAAAYAEAVERRDAERSSNALNAAASELEGASALTPEEAEAARLAAEKKAQKQEVVAAAQKDEKRSKLRALVGAAMRRDATTQALAIRARLEGGEDAEEAEETPSVAPAEDSEPQRAGGCVDVS</sequence>
<dbReference type="InterPro" id="IPR036770">
    <property type="entry name" value="Ankyrin_rpt-contain_sf"/>
</dbReference>